<dbReference type="Pfam" id="PF01015">
    <property type="entry name" value="Ribosomal_S3Ae"/>
    <property type="match status" value="1"/>
</dbReference>
<evidence type="ECO:0000313" key="6">
    <source>
        <dbReference type="Proteomes" id="UP000070400"/>
    </source>
</evidence>
<dbReference type="InterPro" id="IPR018281">
    <property type="entry name" value="Ribosomal_eS1_CS"/>
</dbReference>
<comment type="similarity">
    <text evidence="3 4">Belongs to the eukaryotic ribosomal protein eS1 family.</text>
</comment>
<evidence type="ECO:0000256" key="1">
    <source>
        <dbReference type="ARBA" id="ARBA00022980"/>
    </source>
</evidence>
<dbReference type="GO" id="GO:0005840">
    <property type="term" value="C:ribosome"/>
    <property type="evidence" value="ECO:0007669"/>
    <property type="project" value="UniProtKB-KW"/>
</dbReference>
<accession>A0A133V673</accession>
<dbReference type="InterPro" id="IPR001593">
    <property type="entry name" value="Ribosomal_eS1"/>
</dbReference>
<proteinExistence type="inferred from homology"/>
<dbReference type="InterPro" id="IPR030838">
    <property type="entry name" value="Ribosomal_eS1_arc"/>
</dbReference>
<name>A0A133V673_9EURY</name>
<evidence type="ECO:0000256" key="4">
    <source>
        <dbReference type="RuleBase" id="RU000668"/>
    </source>
</evidence>
<dbReference type="AlphaFoldDB" id="A0A133V673"/>
<dbReference type="NCBIfam" id="NF003142">
    <property type="entry name" value="PRK04057.1"/>
    <property type="match status" value="1"/>
</dbReference>
<dbReference type="PROSITE" id="PS01191">
    <property type="entry name" value="RIBOSOMAL_S3AE"/>
    <property type="match status" value="1"/>
</dbReference>
<sequence>MAKAKGRDTWRLKEWHDIMAPSMFGSTKIGETMATEPKQIKGRILETTLGDLTDDFSKSHVKLRFKLKEVQDGQVSTGYIGHNLSREYVRSQVRRWATKVDCITDVTSKDGRKLRIKAIAISLRRIRHSQIKSIRSEMEKTLKDRCRELEFDQLVQELVLGKLASDIYNVIKEICPIRRVEVQKSRVIK</sequence>
<dbReference type="HAMAP" id="MF_00359">
    <property type="entry name" value="Ribosomal_eS1"/>
    <property type="match status" value="1"/>
</dbReference>
<dbReference type="GO" id="GO:0006412">
    <property type="term" value="P:translation"/>
    <property type="evidence" value="ECO:0007669"/>
    <property type="project" value="UniProtKB-UniRule"/>
</dbReference>
<keyword evidence="2 3" id="KW-0687">Ribonucleoprotein</keyword>
<protein>
    <recommendedName>
        <fullName evidence="3">Small ribosomal subunit protein eS1</fullName>
    </recommendedName>
</protein>
<dbReference type="GO" id="GO:0003735">
    <property type="term" value="F:structural constituent of ribosome"/>
    <property type="evidence" value="ECO:0007669"/>
    <property type="project" value="InterPro"/>
</dbReference>
<dbReference type="GO" id="GO:1990904">
    <property type="term" value="C:ribonucleoprotein complex"/>
    <property type="evidence" value="ECO:0007669"/>
    <property type="project" value="UniProtKB-KW"/>
</dbReference>
<dbReference type="EMBL" id="LHXX01000032">
    <property type="protein sequence ID" value="KXB01945.1"/>
    <property type="molecule type" value="Genomic_DNA"/>
</dbReference>
<evidence type="ECO:0000313" key="5">
    <source>
        <dbReference type="EMBL" id="KXB01945.1"/>
    </source>
</evidence>
<organism evidence="5 6">
    <name type="scientific">candidate division MSBL1 archaeon SCGC-AAA261D19</name>
    <dbReference type="NCBI Taxonomy" id="1698273"/>
    <lineage>
        <taxon>Archaea</taxon>
        <taxon>Methanobacteriati</taxon>
        <taxon>Methanobacteriota</taxon>
        <taxon>candidate division MSBL1</taxon>
    </lineage>
</organism>
<comment type="caution">
    <text evidence="5">The sequence shown here is derived from an EMBL/GenBank/DDBJ whole genome shotgun (WGS) entry which is preliminary data.</text>
</comment>
<evidence type="ECO:0000256" key="2">
    <source>
        <dbReference type="ARBA" id="ARBA00023274"/>
    </source>
</evidence>
<dbReference type="PANTHER" id="PTHR11830">
    <property type="entry name" value="40S RIBOSOMAL PROTEIN S3A"/>
    <property type="match status" value="1"/>
</dbReference>
<evidence type="ECO:0000256" key="3">
    <source>
        <dbReference type="HAMAP-Rule" id="MF_00359"/>
    </source>
</evidence>
<gene>
    <name evidence="3" type="primary">rps3ae</name>
    <name evidence="5" type="ORF">AKJ43_02790</name>
</gene>
<dbReference type="SMART" id="SM01397">
    <property type="entry name" value="Ribosomal_S3Ae"/>
    <property type="match status" value="1"/>
</dbReference>
<reference evidence="5 6" key="1">
    <citation type="journal article" date="2016" name="Sci. Rep.">
        <title>Metabolic traits of an uncultured archaeal lineage -MSBL1- from brine pools of the Red Sea.</title>
        <authorList>
            <person name="Mwirichia R."/>
            <person name="Alam I."/>
            <person name="Rashid M."/>
            <person name="Vinu M."/>
            <person name="Ba-Alawi W."/>
            <person name="Anthony Kamau A."/>
            <person name="Kamanda Ngugi D."/>
            <person name="Goker M."/>
            <person name="Klenk H.P."/>
            <person name="Bajic V."/>
            <person name="Stingl U."/>
        </authorList>
    </citation>
    <scope>NUCLEOTIDE SEQUENCE [LARGE SCALE GENOMIC DNA]</scope>
    <source>
        <strain evidence="5">SCGC-AAA261D19</strain>
    </source>
</reference>
<keyword evidence="6" id="KW-1185">Reference proteome</keyword>
<keyword evidence="1 3" id="KW-0689">Ribosomal protein</keyword>
<dbReference type="Proteomes" id="UP000070400">
    <property type="component" value="Unassembled WGS sequence"/>
</dbReference>